<dbReference type="PROSITE" id="PS50977">
    <property type="entry name" value="HTH_TETR_2"/>
    <property type="match status" value="1"/>
</dbReference>
<dbReference type="InterPro" id="IPR001647">
    <property type="entry name" value="HTH_TetR"/>
</dbReference>
<feature type="DNA-binding region" description="H-T-H motif" evidence="4">
    <location>
        <begin position="28"/>
        <end position="47"/>
    </location>
</feature>
<keyword evidence="7" id="KW-1185">Reference proteome</keyword>
<organism evidence="6 7">
    <name type="scientific">Pseudoclavibacter albus</name>
    <dbReference type="NCBI Taxonomy" id="272241"/>
    <lineage>
        <taxon>Bacteria</taxon>
        <taxon>Bacillati</taxon>
        <taxon>Actinomycetota</taxon>
        <taxon>Actinomycetes</taxon>
        <taxon>Micrococcales</taxon>
        <taxon>Microbacteriaceae</taxon>
        <taxon>Pseudoclavibacter</taxon>
    </lineage>
</organism>
<dbReference type="Gene3D" id="1.10.357.10">
    <property type="entry name" value="Tetracycline Repressor, domain 2"/>
    <property type="match status" value="1"/>
</dbReference>
<evidence type="ECO:0000256" key="2">
    <source>
        <dbReference type="ARBA" id="ARBA00023125"/>
    </source>
</evidence>
<dbReference type="InterPro" id="IPR050109">
    <property type="entry name" value="HTH-type_TetR-like_transc_reg"/>
</dbReference>
<dbReference type="EMBL" id="JALXSQ010000045">
    <property type="protein sequence ID" value="MCT2043461.1"/>
    <property type="molecule type" value="Genomic_DNA"/>
</dbReference>
<dbReference type="InterPro" id="IPR009057">
    <property type="entry name" value="Homeodomain-like_sf"/>
</dbReference>
<protein>
    <submittedName>
        <fullName evidence="6">TetR/AcrR family transcriptional regulator</fullName>
    </submittedName>
</protein>
<reference evidence="6 7" key="1">
    <citation type="submission" date="2022-04" db="EMBL/GenBank/DDBJ databases">
        <title>Human microbiome associated bacterial genomes.</title>
        <authorList>
            <person name="Sandstrom S."/>
            <person name="Salamzade R."/>
            <person name="Kalan L.R."/>
        </authorList>
    </citation>
    <scope>NUCLEOTIDE SEQUENCE [LARGE SCALE GENOMIC DNA]</scope>
    <source>
        <strain evidence="7">p3-SID1799</strain>
    </source>
</reference>
<gene>
    <name evidence="6" type="ORF">M3D15_09000</name>
</gene>
<dbReference type="PANTHER" id="PTHR30055">
    <property type="entry name" value="HTH-TYPE TRANSCRIPTIONAL REGULATOR RUTR"/>
    <property type="match status" value="1"/>
</dbReference>
<keyword evidence="3" id="KW-0804">Transcription</keyword>
<dbReference type="Pfam" id="PF00440">
    <property type="entry name" value="TetR_N"/>
    <property type="match status" value="1"/>
</dbReference>
<name>A0ABT2HYQ9_9MICO</name>
<dbReference type="SUPFAM" id="SSF46689">
    <property type="entry name" value="Homeodomain-like"/>
    <property type="match status" value="1"/>
</dbReference>
<evidence type="ECO:0000256" key="1">
    <source>
        <dbReference type="ARBA" id="ARBA00023015"/>
    </source>
</evidence>
<keyword evidence="1" id="KW-0805">Transcription regulation</keyword>
<dbReference type="PANTHER" id="PTHR30055:SF234">
    <property type="entry name" value="HTH-TYPE TRANSCRIPTIONAL REGULATOR BETI"/>
    <property type="match status" value="1"/>
</dbReference>
<dbReference type="Gene3D" id="1.10.10.60">
    <property type="entry name" value="Homeodomain-like"/>
    <property type="match status" value="1"/>
</dbReference>
<proteinExistence type="predicted"/>
<evidence type="ECO:0000313" key="6">
    <source>
        <dbReference type="EMBL" id="MCT2043461.1"/>
    </source>
</evidence>
<evidence type="ECO:0000256" key="3">
    <source>
        <dbReference type="ARBA" id="ARBA00023163"/>
    </source>
</evidence>
<keyword evidence="2 4" id="KW-0238">DNA-binding</keyword>
<evidence type="ECO:0000256" key="4">
    <source>
        <dbReference type="PROSITE-ProRule" id="PRU00335"/>
    </source>
</evidence>
<dbReference type="RefSeq" id="WP_260104617.1">
    <property type="nucleotide sequence ID" value="NZ_JALXSQ010000045.1"/>
</dbReference>
<dbReference type="PRINTS" id="PR00455">
    <property type="entry name" value="HTHTETR"/>
</dbReference>
<accession>A0ABT2HYQ9</accession>
<dbReference type="Proteomes" id="UP001525379">
    <property type="component" value="Unassembled WGS sequence"/>
</dbReference>
<comment type="caution">
    <text evidence="6">The sequence shown here is derived from an EMBL/GenBank/DDBJ whole genome shotgun (WGS) entry which is preliminary data.</text>
</comment>
<feature type="domain" description="HTH tetR-type" evidence="5">
    <location>
        <begin position="5"/>
        <end position="65"/>
    </location>
</feature>
<sequence>MARPNRSREAILAAAAELAASRGISATSMDDIAQFAGVSKGSLYYNFESKNELFGALFVKVQHDLVPALQETLDGCADGQDSLRVLIGEVLVRLQAQPALAKLLVAEIFRSDRNWSESVGTFRDSLAQLFSTALAAARPDLDDARSLLLASSSLGAVLTSGLEWLVFEPERSRDEVVDALMMLLVPFSPETA</sequence>
<evidence type="ECO:0000313" key="7">
    <source>
        <dbReference type="Proteomes" id="UP001525379"/>
    </source>
</evidence>
<evidence type="ECO:0000259" key="5">
    <source>
        <dbReference type="PROSITE" id="PS50977"/>
    </source>
</evidence>